<dbReference type="GO" id="GO:0004252">
    <property type="term" value="F:serine-type endopeptidase activity"/>
    <property type="evidence" value="ECO:0007669"/>
    <property type="project" value="InterPro"/>
</dbReference>
<evidence type="ECO:0000313" key="8">
    <source>
        <dbReference type="Proteomes" id="UP001353858"/>
    </source>
</evidence>
<dbReference type="EMBL" id="JARPUR010000004">
    <property type="protein sequence ID" value="KAK4878705.1"/>
    <property type="molecule type" value="Genomic_DNA"/>
</dbReference>
<dbReference type="CDD" id="cd00190">
    <property type="entry name" value="Tryp_SPc"/>
    <property type="match status" value="1"/>
</dbReference>
<dbReference type="PANTHER" id="PTHR24276:SF98">
    <property type="entry name" value="FI18310P1-RELATED"/>
    <property type="match status" value="1"/>
</dbReference>
<feature type="transmembrane region" description="Helical" evidence="5">
    <location>
        <begin position="14"/>
        <end position="40"/>
    </location>
</feature>
<reference evidence="8" key="1">
    <citation type="submission" date="2023-01" db="EMBL/GenBank/DDBJ databases">
        <title>Key to firefly adult light organ development and bioluminescence: homeobox transcription factors regulate luciferase expression and transportation to peroxisome.</title>
        <authorList>
            <person name="Fu X."/>
        </authorList>
    </citation>
    <scope>NUCLEOTIDE SEQUENCE [LARGE SCALE GENOMIC DNA]</scope>
</reference>
<dbReference type="FunFam" id="2.40.10.10:FF:000068">
    <property type="entry name" value="transmembrane protease serine 2"/>
    <property type="match status" value="1"/>
</dbReference>
<organism evidence="7 8">
    <name type="scientific">Aquatica leii</name>
    <dbReference type="NCBI Taxonomy" id="1421715"/>
    <lineage>
        <taxon>Eukaryota</taxon>
        <taxon>Metazoa</taxon>
        <taxon>Ecdysozoa</taxon>
        <taxon>Arthropoda</taxon>
        <taxon>Hexapoda</taxon>
        <taxon>Insecta</taxon>
        <taxon>Pterygota</taxon>
        <taxon>Neoptera</taxon>
        <taxon>Endopterygota</taxon>
        <taxon>Coleoptera</taxon>
        <taxon>Polyphaga</taxon>
        <taxon>Elateriformia</taxon>
        <taxon>Elateroidea</taxon>
        <taxon>Lampyridae</taxon>
        <taxon>Luciolinae</taxon>
        <taxon>Aquatica</taxon>
    </lineage>
</organism>
<accession>A0AAN7Q3X0</accession>
<keyword evidence="4" id="KW-1015">Disulfide bond</keyword>
<keyword evidence="8" id="KW-1185">Reference proteome</keyword>
<evidence type="ECO:0000256" key="4">
    <source>
        <dbReference type="ARBA" id="ARBA00023157"/>
    </source>
</evidence>
<protein>
    <recommendedName>
        <fullName evidence="6">Peptidase S1 domain-containing protein</fullName>
    </recommendedName>
</protein>
<evidence type="ECO:0000259" key="6">
    <source>
        <dbReference type="PROSITE" id="PS50240"/>
    </source>
</evidence>
<dbReference type="InterPro" id="IPR009003">
    <property type="entry name" value="Peptidase_S1_PA"/>
</dbReference>
<dbReference type="InterPro" id="IPR001254">
    <property type="entry name" value="Trypsin_dom"/>
</dbReference>
<gene>
    <name evidence="7" type="ORF">RN001_011211</name>
</gene>
<dbReference type="Pfam" id="PF00089">
    <property type="entry name" value="Trypsin"/>
    <property type="match status" value="1"/>
</dbReference>
<comment type="caution">
    <text evidence="7">The sequence shown here is derived from an EMBL/GenBank/DDBJ whole genome shotgun (WGS) entry which is preliminary data.</text>
</comment>
<dbReference type="GO" id="GO:0006508">
    <property type="term" value="P:proteolysis"/>
    <property type="evidence" value="ECO:0007669"/>
    <property type="project" value="UniProtKB-KW"/>
</dbReference>
<dbReference type="Gene3D" id="2.40.10.10">
    <property type="entry name" value="Trypsin-like serine proteases"/>
    <property type="match status" value="2"/>
</dbReference>
<keyword evidence="2" id="KW-0378">Hydrolase</keyword>
<keyword evidence="5" id="KW-0812">Transmembrane</keyword>
<keyword evidence="5" id="KW-1133">Transmembrane helix</keyword>
<keyword evidence="1" id="KW-0645">Protease</keyword>
<dbReference type="PROSITE" id="PS50240">
    <property type="entry name" value="TRYPSIN_DOM"/>
    <property type="match status" value="1"/>
</dbReference>
<evidence type="ECO:0000256" key="2">
    <source>
        <dbReference type="ARBA" id="ARBA00022801"/>
    </source>
</evidence>
<evidence type="ECO:0000256" key="5">
    <source>
        <dbReference type="SAM" id="Phobius"/>
    </source>
</evidence>
<dbReference type="InterPro" id="IPR050430">
    <property type="entry name" value="Peptidase_S1"/>
</dbReference>
<dbReference type="Proteomes" id="UP001353858">
    <property type="component" value="Unassembled WGS sequence"/>
</dbReference>
<keyword evidence="5" id="KW-0472">Membrane</keyword>
<dbReference type="InterPro" id="IPR043504">
    <property type="entry name" value="Peptidase_S1_PA_chymotrypsin"/>
</dbReference>
<evidence type="ECO:0000313" key="7">
    <source>
        <dbReference type="EMBL" id="KAK4878705.1"/>
    </source>
</evidence>
<feature type="domain" description="Peptidase S1" evidence="6">
    <location>
        <begin position="52"/>
        <end position="270"/>
    </location>
</feature>
<evidence type="ECO:0000256" key="3">
    <source>
        <dbReference type="ARBA" id="ARBA00022825"/>
    </source>
</evidence>
<proteinExistence type="predicted"/>
<dbReference type="AlphaFoldDB" id="A0AAN7Q3X0"/>
<sequence>MIYHDGKQPFWNKLIVLLLQTSFTMSYYIVVNILLLVITFNGNSDGALNKRIVNGTTTADGQFPYQVSLTLNGQHLCGGSILNTRWILTSPYCFIVLITFKAVVGTNALNANGDIYQVESYIKHPLFNPNTKDYAAGLLNTTTPIVYSNKVQPIALTPLLPIDGTVAVVAGWGPNDPSSEIPINTLTSLKTTVINYTNCQNRLLSKNFTLTSTHICTFVEQAGICSYDYGGAVSVCNLQFGIALIPNCGTGFPDIHTKISSVYSWILYII</sequence>
<keyword evidence="3" id="KW-0720">Serine protease</keyword>
<dbReference type="PANTHER" id="PTHR24276">
    <property type="entry name" value="POLYSERASE-RELATED"/>
    <property type="match status" value="1"/>
</dbReference>
<name>A0AAN7Q3X0_9COLE</name>
<dbReference type="SMART" id="SM00020">
    <property type="entry name" value="Tryp_SPc"/>
    <property type="match status" value="1"/>
</dbReference>
<evidence type="ECO:0000256" key="1">
    <source>
        <dbReference type="ARBA" id="ARBA00022670"/>
    </source>
</evidence>
<dbReference type="SUPFAM" id="SSF50494">
    <property type="entry name" value="Trypsin-like serine proteases"/>
    <property type="match status" value="1"/>
</dbReference>